<protein>
    <submittedName>
        <fullName evidence="1">Uncharacterized protein</fullName>
    </submittedName>
</protein>
<accession>I4EHG1</accession>
<sequence length="87" mass="10011">MLEVSVNGPQSDVMARINGLVEERRRLLGGPRNHSIVGSRTHERLRQVDSELEQLWLRRRAELNARKFAAGWLEEDFSAPDDESAVW</sequence>
<name>I4EHG1_9BACT</name>
<dbReference type="OrthoDB" id="7376174at2"/>
<dbReference type="Pfam" id="PF10944">
    <property type="entry name" value="DUF2630"/>
    <property type="match status" value="1"/>
</dbReference>
<keyword evidence="2" id="KW-1185">Reference proteome</keyword>
<dbReference type="InterPro" id="IPR020311">
    <property type="entry name" value="Uncharacterised_Rv0898c"/>
</dbReference>
<dbReference type="RefSeq" id="WP_008478032.1">
    <property type="nucleotide sequence ID" value="NZ_CAGS01000236.1"/>
</dbReference>
<organism evidence="1 2">
    <name type="scientific">Nitrolancea hollandica Lb</name>
    <dbReference type="NCBI Taxonomy" id="1129897"/>
    <lineage>
        <taxon>Bacteria</taxon>
        <taxon>Pseudomonadati</taxon>
        <taxon>Thermomicrobiota</taxon>
        <taxon>Thermomicrobia</taxon>
        <taxon>Sphaerobacterales</taxon>
        <taxon>Sphaerobacterineae</taxon>
        <taxon>Sphaerobacteraceae</taxon>
        <taxon>Nitrolancea</taxon>
    </lineage>
</organism>
<comment type="caution">
    <text evidence="1">The sequence shown here is derived from an EMBL/GenBank/DDBJ whole genome shotgun (WGS) entry which is preliminary data.</text>
</comment>
<dbReference type="Proteomes" id="UP000004221">
    <property type="component" value="Unassembled WGS sequence"/>
</dbReference>
<evidence type="ECO:0000313" key="1">
    <source>
        <dbReference type="EMBL" id="CCF84123.1"/>
    </source>
</evidence>
<reference evidence="1 2" key="1">
    <citation type="journal article" date="2012" name="ISME J.">
        <title>Nitrification expanded: discovery, physiology and genomics of a nitrite-oxidizing bacterium from the phylum Chloroflexi.</title>
        <authorList>
            <person name="Sorokin D.Y."/>
            <person name="Lucker S."/>
            <person name="Vejmelkova D."/>
            <person name="Kostrikina N.A."/>
            <person name="Kleerebezem R."/>
            <person name="Rijpstra W.I."/>
            <person name="Damste J.S."/>
            <person name="Le Paslier D."/>
            <person name="Muyzer G."/>
            <person name="Wagner M."/>
            <person name="van Loosdrecht M.C."/>
            <person name="Daims H."/>
        </authorList>
    </citation>
    <scope>NUCLEOTIDE SEQUENCE [LARGE SCALE GENOMIC DNA]</scope>
    <source>
        <strain evidence="2">none</strain>
    </source>
</reference>
<evidence type="ECO:0000313" key="2">
    <source>
        <dbReference type="Proteomes" id="UP000004221"/>
    </source>
</evidence>
<proteinExistence type="predicted"/>
<gene>
    <name evidence="1" type="ORF">NITHO_3100004</name>
</gene>
<dbReference type="AlphaFoldDB" id="I4EHG1"/>
<dbReference type="EMBL" id="CAGS01000236">
    <property type="protein sequence ID" value="CCF84123.1"/>
    <property type="molecule type" value="Genomic_DNA"/>
</dbReference>